<sequence length="374" mass="42068">MNDAAIGYLSSFIAALFFGTNYVPVNRIQDKLGDGIIFQWFMCSGIEFVGIISLFLSSSFTFVPSGLLGGMFWTIGNLCVPIIFELVGLGVGFLFWSGGNLLMGYFVGRFGWFGVPKESIKSQPLSAFGIIFGIGTLITFFFIKPNLNKNKTFEKIDKQNNQENENQENKEIIIENQTDSENQNTENTINPSERTPFLLQVEERIRKSNENRILLSIRRLDKKTKHILGVGLATFIGLLYGVNLVPMKIWTNQHPSAGLFDFIFSQFTGIFFSSTIVMVIYSILSKPIYPMSVFFPSFISGIFWAIACASWVISTAKLGFVVGYPIVVVGPIFITSIWSILYFKEIRGKRNFLFLSASYLLLVLSITFLILSRT</sequence>
<keyword evidence="4 6" id="KW-1133">Transmembrane helix</keyword>
<reference evidence="7" key="1">
    <citation type="submission" date="2022-10" db="EMBL/GenBank/DDBJ databases">
        <title>Novel sulphate-reducing endosymbionts in the free-living metamonad Anaeramoeba.</title>
        <authorList>
            <person name="Jerlstrom-Hultqvist J."/>
            <person name="Cepicka I."/>
            <person name="Gallot-Lavallee L."/>
            <person name="Salas-Leiva D."/>
            <person name="Curtis B.A."/>
            <person name="Zahonova K."/>
            <person name="Pipaliya S."/>
            <person name="Dacks J."/>
            <person name="Roger A.J."/>
        </authorList>
    </citation>
    <scope>NUCLEOTIDE SEQUENCE</scope>
    <source>
        <strain evidence="7">BMAN</strain>
    </source>
</reference>
<comment type="subcellular location">
    <subcellularLocation>
        <location evidence="1">Membrane</location>
        <topology evidence="1">Multi-pass membrane protein</topology>
    </subcellularLocation>
</comment>
<dbReference type="AlphaFoldDB" id="A0A9Q0LEQ3"/>
<evidence type="ECO:0000313" key="7">
    <source>
        <dbReference type="EMBL" id="KAJ5071358.1"/>
    </source>
</evidence>
<dbReference type="OMA" id="FCHFSGI"/>
<dbReference type="GO" id="GO:0015144">
    <property type="term" value="F:carbohydrate transmembrane transporter activity"/>
    <property type="evidence" value="ECO:0007669"/>
    <property type="project" value="InterPro"/>
</dbReference>
<gene>
    <name evidence="7" type="ORF">M0811_10420</name>
</gene>
<feature type="transmembrane region" description="Helical" evidence="6">
    <location>
        <begin position="62"/>
        <end position="84"/>
    </location>
</feature>
<dbReference type="Proteomes" id="UP001149090">
    <property type="component" value="Unassembled WGS sequence"/>
</dbReference>
<evidence type="ECO:0000256" key="4">
    <source>
        <dbReference type="ARBA" id="ARBA00022989"/>
    </source>
</evidence>
<evidence type="ECO:0000313" key="8">
    <source>
        <dbReference type="Proteomes" id="UP001149090"/>
    </source>
</evidence>
<dbReference type="OrthoDB" id="426527at2759"/>
<feature type="transmembrane region" description="Helical" evidence="6">
    <location>
        <begin position="227"/>
        <end position="250"/>
    </location>
</feature>
<keyword evidence="5 6" id="KW-0472">Membrane</keyword>
<evidence type="ECO:0000256" key="1">
    <source>
        <dbReference type="ARBA" id="ARBA00004141"/>
    </source>
</evidence>
<dbReference type="SUPFAM" id="SSF103473">
    <property type="entry name" value="MFS general substrate transporter"/>
    <property type="match status" value="1"/>
</dbReference>
<dbReference type="InterPro" id="IPR010651">
    <property type="entry name" value="Sugar_transport"/>
</dbReference>
<proteinExistence type="inferred from homology"/>
<dbReference type="PANTHER" id="PTHR16119:SF17">
    <property type="entry name" value="TRANSMEMBRANE PROTEIN 144"/>
    <property type="match status" value="1"/>
</dbReference>
<protein>
    <submittedName>
        <fullName evidence="7">Uncharacterized protein</fullName>
    </submittedName>
</protein>
<dbReference type="InterPro" id="IPR036259">
    <property type="entry name" value="MFS_trans_sf"/>
</dbReference>
<feature type="transmembrane region" description="Helical" evidence="6">
    <location>
        <begin position="91"/>
        <end position="113"/>
    </location>
</feature>
<feature type="transmembrane region" description="Helical" evidence="6">
    <location>
        <begin position="293"/>
        <end position="313"/>
    </location>
</feature>
<feature type="transmembrane region" description="Helical" evidence="6">
    <location>
        <begin position="262"/>
        <end position="281"/>
    </location>
</feature>
<feature type="transmembrane region" description="Helical" evidence="6">
    <location>
        <begin position="37"/>
        <end position="56"/>
    </location>
</feature>
<comment type="caution">
    <text evidence="7">The sequence shown here is derived from an EMBL/GenBank/DDBJ whole genome shotgun (WGS) entry which is preliminary data.</text>
</comment>
<evidence type="ECO:0000256" key="2">
    <source>
        <dbReference type="ARBA" id="ARBA00005731"/>
    </source>
</evidence>
<feature type="transmembrane region" description="Helical" evidence="6">
    <location>
        <begin position="6"/>
        <end position="25"/>
    </location>
</feature>
<dbReference type="GO" id="GO:0016020">
    <property type="term" value="C:membrane"/>
    <property type="evidence" value="ECO:0007669"/>
    <property type="project" value="UniProtKB-SubCell"/>
</dbReference>
<dbReference type="PANTHER" id="PTHR16119">
    <property type="entry name" value="TRANSMEMBRANE PROTEIN 144"/>
    <property type="match status" value="1"/>
</dbReference>
<feature type="transmembrane region" description="Helical" evidence="6">
    <location>
        <begin position="319"/>
        <end position="343"/>
    </location>
</feature>
<feature type="transmembrane region" description="Helical" evidence="6">
    <location>
        <begin position="125"/>
        <end position="143"/>
    </location>
</feature>
<accession>A0A9Q0LEQ3</accession>
<evidence type="ECO:0000256" key="3">
    <source>
        <dbReference type="ARBA" id="ARBA00022692"/>
    </source>
</evidence>
<organism evidence="7 8">
    <name type="scientific">Anaeramoeba ignava</name>
    <name type="common">Anaerobic marine amoeba</name>
    <dbReference type="NCBI Taxonomy" id="1746090"/>
    <lineage>
        <taxon>Eukaryota</taxon>
        <taxon>Metamonada</taxon>
        <taxon>Anaeramoebidae</taxon>
        <taxon>Anaeramoeba</taxon>
    </lineage>
</organism>
<dbReference type="EMBL" id="JAPDFW010000089">
    <property type="protein sequence ID" value="KAJ5071358.1"/>
    <property type="molecule type" value="Genomic_DNA"/>
</dbReference>
<evidence type="ECO:0000256" key="6">
    <source>
        <dbReference type="SAM" id="Phobius"/>
    </source>
</evidence>
<keyword evidence="8" id="KW-1185">Reference proteome</keyword>
<comment type="similarity">
    <text evidence="2">Belongs to the TMEM144 family.</text>
</comment>
<dbReference type="InterPro" id="IPR012435">
    <property type="entry name" value="TMEM144"/>
</dbReference>
<keyword evidence="3 6" id="KW-0812">Transmembrane</keyword>
<evidence type="ECO:0000256" key="5">
    <source>
        <dbReference type="ARBA" id="ARBA00023136"/>
    </source>
</evidence>
<dbReference type="Pfam" id="PF07857">
    <property type="entry name" value="TMEM144"/>
    <property type="match status" value="1"/>
</dbReference>
<name>A0A9Q0LEQ3_ANAIG</name>
<feature type="transmembrane region" description="Helical" evidence="6">
    <location>
        <begin position="352"/>
        <end position="371"/>
    </location>
</feature>